<organism evidence="6 7">
    <name type="scientific">Odynerus spinipes</name>
    <dbReference type="NCBI Taxonomy" id="1348599"/>
    <lineage>
        <taxon>Eukaryota</taxon>
        <taxon>Metazoa</taxon>
        <taxon>Ecdysozoa</taxon>
        <taxon>Arthropoda</taxon>
        <taxon>Hexapoda</taxon>
        <taxon>Insecta</taxon>
        <taxon>Pterygota</taxon>
        <taxon>Neoptera</taxon>
        <taxon>Endopterygota</taxon>
        <taxon>Hymenoptera</taxon>
        <taxon>Apocrita</taxon>
        <taxon>Aculeata</taxon>
        <taxon>Vespoidea</taxon>
        <taxon>Vespidae</taxon>
        <taxon>Eumeninae</taxon>
        <taxon>Odynerus</taxon>
    </lineage>
</organism>
<feature type="region of interest" description="Disordered" evidence="4">
    <location>
        <begin position="412"/>
        <end position="457"/>
    </location>
</feature>
<feature type="region of interest" description="Disordered" evidence="4">
    <location>
        <begin position="1602"/>
        <end position="1625"/>
    </location>
</feature>
<gene>
    <name evidence="6" type="ORF">KPH14_006644</name>
</gene>
<feature type="compositionally biased region" description="Basic and acidic residues" evidence="4">
    <location>
        <begin position="699"/>
        <end position="708"/>
    </location>
</feature>
<dbReference type="Gene3D" id="3.40.850.10">
    <property type="entry name" value="Kinesin motor domain"/>
    <property type="match status" value="1"/>
</dbReference>
<dbReference type="PRINTS" id="PR00380">
    <property type="entry name" value="KINESINHEAVY"/>
</dbReference>
<dbReference type="SMART" id="SM00129">
    <property type="entry name" value="KISc"/>
    <property type="match status" value="1"/>
</dbReference>
<feature type="compositionally biased region" description="Polar residues" evidence="4">
    <location>
        <begin position="1602"/>
        <end position="1611"/>
    </location>
</feature>
<protein>
    <recommendedName>
        <fullName evidence="5">Kinesin motor domain-containing protein</fullName>
    </recommendedName>
</protein>
<evidence type="ECO:0000259" key="5">
    <source>
        <dbReference type="PROSITE" id="PS50067"/>
    </source>
</evidence>
<name>A0AAD9RQT6_9HYME</name>
<dbReference type="InterPro" id="IPR027417">
    <property type="entry name" value="P-loop_NTPase"/>
</dbReference>
<feature type="binding site" evidence="3">
    <location>
        <begin position="102"/>
        <end position="109"/>
    </location>
    <ligand>
        <name>ATP</name>
        <dbReference type="ChEBI" id="CHEBI:30616"/>
    </ligand>
</feature>
<feature type="domain" description="Kinesin motor" evidence="5">
    <location>
        <begin position="3"/>
        <end position="377"/>
    </location>
</feature>
<dbReference type="InterPro" id="IPR019821">
    <property type="entry name" value="Kinesin_motor_CS"/>
</dbReference>
<dbReference type="EMBL" id="JAIFRP010000026">
    <property type="protein sequence ID" value="KAK2584229.1"/>
    <property type="molecule type" value="Genomic_DNA"/>
</dbReference>
<evidence type="ECO:0000256" key="1">
    <source>
        <dbReference type="ARBA" id="ARBA00022741"/>
    </source>
</evidence>
<reference evidence="6" key="1">
    <citation type="submission" date="2021-08" db="EMBL/GenBank/DDBJ databases">
        <authorList>
            <person name="Misof B."/>
            <person name="Oliver O."/>
            <person name="Podsiadlowski L."/>
            <person name="Donath A."/>
            <person name="Peters R."/>
            <person name="Mayer C."/>
            <person name="Rust J."/>
            <person name="Gunkel S."/>
            <person name="Lesny P."/>
            <person name="Martin S."/>
            <person name="Oeyen J.P."/>
            <person name="Petersen M."/>
            <person name="Panagiotis P."/>
            <person name="Wilbrandt J."/>
            <person name="Tanja T."/>
        </authorList>
    </citation>
    <scope>NUCLEOTIDE SEQUENCE</scope>
    <source>
        <strain evidence="6">GBR_01_08_01A</strain>
        <tissue evidence="6">Thorax + abdomen</tissue>
    </source>
</reference>
<dbReference type="Proteomes" id="UP001258017">
    <property type="component" value="Unassembled WGS sequence"/>
</dbReference>
<dbReference type="Pfam" id="PF00225">
    <property type="entry name" value="Kinesin"/>
    <property type="match status" value="1"/>
</dbReference>
<evidence type="ECO:0000313" key="7">
    <source>
        <dbReference type="Proteomes" id="UP001258017"/>
    </source>
</evidence>
<dbReference type="PROSITE" id="PS50067">
    <property type="entry name" value="KINESIN_MOTOR_2"/>
    <property type="match status" value="1"/>
</dbReference>
<feature type="compositionally biased region" description="Polar residues" evidence="4">
    <location>
        <begin position="742"/>
        <end position="753"/>
    </location>
</feature>
<evidence type="ECO:0000256" key="3">
    <source>
        <dbReference type="PROSITE-ProRule" id="PRU00283"/>
    </source>
</evidence>
<comment type="caution">
    <text evidence="6">The sequence shown here is derived from an EMBL/GenBank/DDBJ whole genome shotgun (WGS) entry which is preliminary data.</text>
</comment>
<dbReference type="GO" id="GO:0008017">
    <property type="term" value="F:microtubule binding"/>
    <property type="evidence" value="ECO:0007669"/>
    <property type="project" value="InterPro"/>
</dbReference>
<proteinExistence type="inferred from homology"/>
<feature type="region of interest" description="Disordered" evidence="4">
    <location>
        <begin position="853"/>
        <end position="882"/>
    </location>
</feature>
<feature type="compositionally biased region" description="Basic and acidic residues" evidence="4">
    <location>
        <begin position="439"/>
        <end position="451"/>
    </location>
</feature>
<dbReference type="InterPro" id="IPR036961">
    <property type="entry name" value="Kinesin_motor_dom_sf"/>
</dbReference>
<evidence type="ECO:0000256" key="2">
    <source>
        <dbReference type="ARBA" id="ARBA00022840"/>
    </source>
</evidence>
<keyword evidence="3" id="KW-0505">Motor protein</keyword>
<feature type="region of interest" description="Disordered" evidence="4">
    <location>
        <begin position="1521"/>
        <end position="1540"/>
    </location>
</feature>
<dbReference type="GO" id="GO:0003777">
    <property type="term" value="F:microtubule motor activity"/>
    <property type="evidence" value="ECO:0007669"/>
    <property type="project" value="InterPro"/>
</dbReference>
<feature type="region of interest" description="Disordered" evidence="4">
    <location>
        <begin position="683"/>
        <end position="709"/>
    </location>
</feature>
<dbReference type="PANTHER" id="PTHR47117">
    <property type="entry name" value="STAR-RELATED LIPID TRANSFER PROTEIN 9"/>
    <property type="match status" value="1"/>
</dbReference>
<keyword evidence="1 3" id="KW-0547">Nucleotide-binding</keyword>
<feature type="region of interest" description="Disordered" evidence="4">
    <location>
        <begin position="1232"/>
        <end position="1273"/>
    </location>
</feature>
<feature type="compositionally biased region" description="Polar residues" evidence="4">
    <location>
        <begin position="420"/>
        <end position="433"/>
    </location>
</feature>
<dbReference type="InterPro" id="IPR001752">
    <property type="entry name" value="Kinesin_motor_dom"/>
</dbReference>
<dbReference type="GO" id="GO:0007018">
    <property type="term" value="P:microtubule-based movement"/>
    <property type="evidence" value="ECO:0007669"/>
    <property type="project" value="InterPro"/>
</dbReference>
<reference evidence="6" key="2">
    <citation type="journal article" date="2023" name="Commun. Biol.">
        <title>Intrasexual cuticular hydrocarbon dimorphism in a wasp sheds light on hydrocarbon biosynthesis genes in Hymenoptera.</title>
        <authorList>
            <person name="Moris V.C."/>
            <person name="Podsiadlowski L."/>
            <person name="Martin S."/>
            <person name="Oeyen J.P."/>
            <person name="Donath A."/>
            <person name="Petersen M."/>
            <person name="Wilbrandt J."/>
            <person name="Misof B."/>
            <person name="Liedtke D."/>
            <person name="Thamm M."/>
            <person name="Scheiner R."/>
            <person name="Schmitt T."/>
            <person name="Niehuis O."/>
        </authorList>
    </citation>
    <scope>NUCLEOTIDE SEQUENCE</scope>
    <source>
        <strain evidence="6">GBR_01_08_01A</strain>
    </source>
</reference>
<dbReference type="GO" id="GO:0005524">
    <property type="term" value="F:ATP binding"/>
    <property type="evidence" value="ECO:0007669"/>
    <property type="project" value="UniProtKB-UniRule"/>
</dbReference>
<accession>A0AAD9RQT6</accession>
<comment type="similarity">
    <text evidence="3">Belongs to the TRAFAC class myosin-kinesin ATPase superfamily. Kinesin family.</text>
</comment>
<evidence type="ECO:0000256" key="4">
    <source>
        <dbReference type="SAM" id="MobiDB-lite"/>
    </source>
</evidence>
<keyword evidence="7" id="KW-1185">Reference proteome</keyword>
<keyword evidence="2 3" id="KW-0067">ATP-binding</keyword>
<dbReference type="SUPFAM" id="SSF52540">
    <property type="entry name" value="P-loop containing nucleoside triphosphate hydrolases"/>
    <property type="match status" value="1"/>
</dbReference>
<evidence type="ECO:0000313" key="6">
    <source>
        <dbReference type="EMBL" id="KAK2584229.1"/>
    </source>
</evidence>
<sequence length="2015" mass="227198">MANIKVAVRVRPISTRESKNSESSVVVYTEQNRISLTNLKVPRNKAGDSRERTRKYGFDYCFDSSDPRSENYADQAKIYEILGRSPLDHLFTGYNSCLLAYGQSASGKTYTMMGTEEEPGLTPRLCQGIFARIDEEKRKENIFRVSVSYLEIYNERVRDLLEPSSSNHRSLRVREHPRLGPYVQGLTRRVACTLERLMSYIEGGTRARKTGSTLQNANSSRSHTLLTIFLSPESAKTVRPVEGEGTGKKYDEVASTCSRHNLDVVPHYGGKLHLVDLAGSETARNNDGVHRLKEGANINKSLVALGNVISALAGRASTVAGANRRYIPYRDSSLTWLLKDALGGNATTIMLATISPASRNYNETAHTLRFAQRAHSVVNKPVVNEDPMARTIRELRSEIARLKSLLMEKNIESDVKPSRDPTQQESTNYNSENNKVRSGRHDMSTNKRPILDDTITDDGIPSAVRRVNSSENVATRDSDLVNSTVRKFGSYECLDRKLATPRGGYSYNRAEISELEDEEKELIGEINETVFVDIPTLVAVLIKPDNNLDENSTAQIEEICSEELHEYQIESDFVENVELATNRLRCRSKLGNNEYEDEDSQFDSIPSTAVNIIDHRNEATDANDSSSLLDSIGKKEKAKVRKQDSINVTSSANPSTNLYTLSRSFGSAEIIEKKRDRLATLERSNTSLEKQKAALPEETNERYNEDSKNGSYANLWKEAAKSDGIGRLQRTASNESDRTPKDNSSTFVTSKIRNNAARKPSLESLKRKTSKDSSSSSSKDEQILIPGLTSDRIIRRKDSLDHNAFTRTHTPVQRTKRAEIVAAVTERLYSSRKQLEETATSVTGSISASTLSMSSIPASTSGVRSPPEGTDVRPTASPFTTKSKLQEISRKMLAKRRRVNVDTQTEQMQTIRMKDSASLTDEQKIVCQDVGVLTDEHNDDQETKMVSGLSKTESRPVLRVKEIATLTDKLKSNVTQSRDAECLVNDLNFYEYGVHALCNDPQELFENAQRYTVDKTSNTDFLESRLSNGEKVDYCDKSTNTVTTLSVERNSNLHMQPRSSMVEERVTPYFGERCNAMQDPKGPNSSLDKPERNVISVSLPDSVNITIETTNLLESRVVLIDDTMDDTKTSSDKGDKLDVKNSECQTEKQDVERKENCGDYWVRGFATKSSVNQTDNKCFRIENIFQDPRNVSRIRAEEVLKTSHGKGALKASVTFTNSLGTCFVPETRECATGTDKGRVSGSGEEFSPGEDSGAFTRSRIQSERSSGRGKNIGDTLRPVDVWKNWIISFPPASWQRPRNLLSSVNVEPWTFVWSNSLTPLNKECTAIVTSANLKTSREESSSNSSSLFLSNDLYDKNRVSDLKSPSLIAKLNPKRIVEQDYNFSDDSLDYNEENVLSCNKNVETSQEREEGFENICQPDVVAHTKRDSSILVENTCDNGVDSSPTCLFDNNHMEFSKGKPSEPRVLTSTLGPNCKSLILKQRSVNVDNDHSREARTDIQERQLNPLNDACQKRVTFLDGENFEERGERSRRSGVASPLNRNRNSFSKAIVKGKTHESDTNDDSWILGADCTEDRFGSANKTPINFLEDENKSKVMNSLKISNDTTTESFQEADSFENGRSDSDSYDDVDIDRDLIENCGSMKLKRKVLEEYLNEATTFMRNMNSLNEYVSNNANVCPKHQKQQREEGNRRRAKNYEELENDLKLSDASDDNLIDEPSKENDPIPPTESFQKCLQVLERLENCIRKTNEHDRYLREKYGIVVESTAAKSGLASSSIDSGTNAKMFHNFIQKDRFVSSRKEFPVRSEAPDCFSKEIFPPFKDFSVTRVNGENDYAGDDCYGRNNKVLGLRGELERRNSHRVTNVPSFCHCCCMKNTNIKGCSCRERACYDTRKLYRLNDDDRNSNDFLDDSIATINENVQLLANTLIKPTECRESLDNFLEDNVFSRRTMTDAIMRCTKSETSNSMNSRSFHRLAISDTKSYSWRRWKYRPESPRAKFLELLRERRRIVESSRDVRS</sequence>
<dbReference type="PROSITE" id="PS00411">
    <property type="entry name" value="KINESIN_MOTOR_1"/>
    <property type="match status" value="1"/>
</dbReference>
<feature type="region of interest" description="Disordered" evidence="4">
    <location>
        <begin position="1698"/>
        <end position="1726"/>
    </location>
</feature>
<feature type="region of interest" description="Disordered" evidence="4">
    <location>
        <begin position="730"/>
        <end position="788"/>
    </location>
</feature>